<sequence length="88" mass="9976">MKNIKENTENFICKKIEKLIYEKGLNNSNAVDIIDKNSSQEAKSMCTITLERMNEITNGSSPTLMECILIGQALEKGVGYFYFNGYQI</sequence>
<dbReference type="EMBL" id="CYZV01000018">
    <property type="protein sequence ID" value="CUO24324.1"/>
    <property type="molecule type" value="Genomic_DNA"/>
</dbReference>
<dbReference type="AlphaFoldDB" id="A0A174DFQ6"/>
<protein>
    <submittedName>
        <fullName evidence="1">Uncharacterized protein</fullName>
    </submittedName>
</protein>
<evidence type="ECO:0000313" key="2">
    <source>
        <dbReference type="Proteomes" id="UP000095558"/>
    </source>
</evidence>
<gene>
    <name evidence="1" type="ORF">ERS852470_01804</name>
</gene>
<organism evidence="1 2">
    <name type="scientific">Clostridium disporicum</name>
    <dbReference type="NCBI Taxonomy" id="84024"/>
    <lineage>
        <taxon>Bacteria</taxon>
        <taxon>Bacillati</taxon>
        <taxon>Bacillota</taxon>
        <taxon>Clostridia</taxon>
        <taxon>Eubacteriales</taxon>
        <taxon>Clostridiaceae</taxon>
        <taxon>Clostridium</taxon>
    </lineage>
</organism>
<dbReference type="Proteomes" id="UP000095558">
    <property type="component" value="Unassembled WGS sequence"/>
</dbReference>
<evidence type="ECO:0000313" key="1">
    <source>
        <dbReference type="EMBL" id="CUO24324.1"/>
    </source>
</evidence>
<name>A0A174DFQ6_9CLOT</name>
<reference evidence="1 2" key="1">
    <citation type="submission" date="2015-09" db="EMBL/GenBank/DDBJ databases">
        <authorList>
            <consortium name="Pathogen Informatics"/>
        </authorList>
    </citation>
    <scope>NUCLEOTIDE SEQUENCE [LARGE SCALE GENOMIC DNA]</scope>
    <source>
        <strain evidence="1 2">2789STDY5834855</strain>
    </source>
</reference>
<dbReference type="RefSeq" id="WP_154821033.1">
    <property type="nucleotide sequence ID" value="NZ_CYZV01000018.1"/>
</dbReference>
<proteinExistence type="predicted"/>
<accession>A0A174DFQ6</accession>